<dbReference type="GO" id="GO:0033499">
    <property type="term" value="P:galactose catabolic process via UDP-galactose, Leloir pathway"/>
    <property type="evidence" value="ECO:0007669"/>
    <property type="project" value="TreeGrafter"/>
</dbReference>
<dbReference type="EMBL" id="JAPUFD010000001">
    <property type="protein sequence ID" value="MDI1485069.1"/>
    <property type="molecule type" value="Genomic_DNA"/>
</dbReference>
<sequence length="188" mass="20794">MVWYLGSKDGATTVLDVEYEICFVGNECEETVVTLGTDQYLELDSDRIPTGKILKHPAVPGPNAPFVLGQGGPAIDDCFVLDPNEHVPLDTRTTPLREIAALTHPQSKVHLEILSTEPAFQFYTGEGVDTPALETSDGAFVHSKGARSGIAIEPGRYVDAQRKSWRHQCLLRQGQRWGARSQYRAWTE</sequence>
<dbReference type="GO" id="GO:0004034">
    <property type="term" value="F:aldose 1-epimerase activity"/>
    <property type="evidence" value="ECO:0007669"/>
    <property type="project" value="TreeGrafter"/>
</dbReference>
<comment type="caution">
    <text evidence="1">The sequence shown here is derived from an EMBL/GenBank/DDBJ whole genome shotgun (WGS) entry which is preliminary data.</text>
</comment>
<dbReference type="GO" id="GO:0030246">
    <property type="term" value="F:carbohydrate binding"/>
    <property type="evidence" value="ECO:0007669"/>
    <property type="project" value="InterPro"/>
</dbReference>
<evidence type="ECO:0000313" key="2">
    <source>
        <dbReference type="Proteomes" id="UP001161017"/>
    </source>
</evidence>
<dbReference type="InterPro" id="IPR008183">
    <property type="entry name" value="Aldose_1/G6P_1-epimerase"/>
</dbReference>
<dbReference type="PANTHER" id="PTHR10091">
    <property type="entry name" value="ALDOSE-1-EPIMERASE"/>
    <property type="match status" value="1"/>
</dbReference>
<gene>
    <name evidence="1" type="ORF">OHK93_000203</name>
</gene>
<protein>
    <submittedName>
        <fullName evidence="1">Uncharacterized protein</fullName>
    </submittedName>
</protein>
<reference evidence="1" key="1">
    <citation type="journal article" date="2023" name="Genome Biol. Evol.">
        <title>First Whole Genome Sequence and Flow Cytometry Genome Size Data for the Lichen-Forming Fungus Ramalina farinacea (Ascomycota).</title>
        <authorList>
            <person name="Llewellyn T."/>
            <person name="Mian S."/>
            <person name="Hill R."/>
            <person name="Leitch I.J."/>
            <person name="Gaya E."/>
        </authorList>
    </citation>
    <scope>NUCLEOTIDE SEQUENCE</scope>
    <source>
        <strain evidence="1">LIQ254RAFAR</strain>
    </source>
</reference>
<accession>A0AA43TRK7</accession>
<name>A0AA43TRK7_9LECA</name>
<dbReference type="GO" id="GO:0006006">
    <property type="term" value="P:glucose metabolic process"/>
    <property type="evidence" value="ECO:0007669"/>
    <property type="project" value="TreeGrafter"/>
</dbReference>
<dbReference type="SUPFAM" id="SSF74650">
    <property type="entry name" value="Galactose mutarotase-like"/>
    <property type="match status" value="1"/>
</dbReference>
<organism evidence="1 2">
    <name type="scientific">Ramalina farinacea</name>
    <dbReference type="NCBI Taxonomy" id="258253"/>
    <lineage>
        <taxon>Eukaryota</taxon>
        <taxon>Fungi</taxon>
        <taxon>Dikarya</taxon>
        <taxon>Ascomycota</taxon>
        <taxon>Pezizomycotina</taxon>
        <taxon>Lecanoromycetes</taxon>
        <taxon>OSLEUM clade</taxon>
        <taxon>Lecanoromycetidae</taxon>
        <taxon>Lecanorales</taxon>
        <taxon>Lecanorineae</taxon>
        <taxon>Ramalinaceae</taxon>
        <taxon>Ramalina</taxon>
    </lineage>
</organism>
<proteinExistence type="predicted"/>
<evidence type="ECO:0000313" key="1">
    <source>
        <dbReference type="EMBL" id="MDI1485069.1"/>
    </source>
</evidence>
<dbReference type="Pfam" id="PF01263">
    <property type="entry name" value="Aldose_epim"/>
    <property type="match status" value="1"/>
</dbReference>
<dbReference type="PANTHER" id="PTHR10091:SF0">
    <property type="entry name" value="GALACTOSE MUTAROTASE"/>
    <property type="match status" value="1"/>
</dbReference>
<dbReference type="InterPro" id="IPR011013">
    <property type="entry name" value="Gal_mutarotase_sf_dom"/>
</dbReference>
<keyword evidence="2" id="KW-1185">Reference proteome</keyword>
<dbReference type="AlphaFoldDB" id="A0AA43TRK7"/>
<dbReference type="Gene3D" id="2.70.98.10">
    <property type="match status" value="1"/>
</dbReference>
<dbReference type="Proteomes" id="UP001161017">
    <property type="component" value="Unassembled WGS sequence"/>
</dbReference>
<dbReference type="InterPro" id="IPR014718">
    <property type="entry name" value="GH-type_carb-bd"/>
</dbReference>